<evidence type="ECO:0000313" key="3">
    <source>
        <dbReference type="Proteomes" id="UP000240883"/>
    </source>
</evidence>
<evidence type="ECO:0000256" key="1">
    <source>
        <dbReference type="SAM" id="MobiDB-lite"/>
    </source>
</evidence>
<feature type="region of interest" description="Disordered" evidence="1">
    <location>
        <begin position="114"/>
        <end position="162"/>
    </location>
</feature>
<feature type="region of interest" description="Disordered" evidence="1">
    <location>
        <begin position="1"/>
        <end position="54"/>
    </location>
</feature>
<dbReference type="Pfam" id="PF11905">
    <property type="entry name" value="DUF3425"/>
    <property type="match status" value="1"/>
</dbReference>
<dbReference type="OrthoDB" id="5086080at2759"/>
<dbReference type="Proteomes" id="UP000240883">
    <property type="component" value="Unassembled WGS sequence"/>
</dbReference>
<name>A0A2T2NWZ4_CORCC</name>
<dbReference type="PANTHER" id="PTHR37012">
    <property type="entry name" value="B-ZIP TRANSCRIPTION FACTOR (EUROFUNG)-RELATED"/>
    <property type="match status" value="1"/>
</dbReference>
<feature type="compositionally biased region" description="Polar residues" evidence="1">
    <location>
        <begin position="134"/>
        <end position="146"/>
    </location>
</feature>
<feature type="compositionally biased region" description="Low complexity" evidence="1">
    <location>
        <begin position="124"/>
        <end position="133"/>
    </location>
</feature>
<dbReference type="PANTHER" id="PTHR37012:SF7">
    <property type="entry name" value="B-ZIP TRANSCRIPTION FACTOR (EUROFUNG)-RELATED"/>
    <property type="match status" value="1"/>
</dbReference>
<dbReference type="CDD" id="cd14688">
    <property type="entry name" value="bZIP_YAP"/>
    <property type="match status" value="1"/>
</dbReference>
<accession>A0A2T2NWZ4</accession>
<dbReference type="AlphaFoldDB" id="A0A2T2NWZ4"/>
<dbReference type="GO" id="GO:0003700">
    <property type="term" value="F:DNA-binding transcription factor activity"/>
    <property type="evidence" value="ECO:0007669"/>
    <property type="project" value="InterPro"/>
</dbReference>
<evidence type="ECO:0000313" key="2">
    <source>
        <dbReference type="EMBL" id="PSN69933.1"/>
    </source>
</evidence>
<protein>
    <recommendedName>
        <fullName evidence="4">BZIP domain-containing protein</fullName>
    </recommendedName>
</protein>
<dbReference type="InterPro" id="IPR021833">
    <property type="entry name" value="DUF3425"/>
</dbReference>
<evidence type="ECO:0008006" key="4">
    <source>
        <dbReference type="Google" id="ProtNLM"/>
    </source>
</evidence>
<gene>
    <name evidence="2" type="ORF">BS50DRAFT_631898</name>
</gene>
<dbReference type="SUPFAM" id="SSF57959">
    <property type="entry name" value="Leucine zipper domain"/>
    <property type="match status" value="1"/>
</dbReference>
<dbReference type="EMBL" id="KZ678132">
    <property type="protein sequence ID" value="PSN69933.1"/>
    <property type="molecule type" value="Genomic_DNA"/>
</dbReference>
<dbReference type="Gene3D" id="1.20.5.170">
    <property type="match status" value="1"/>
</dbReference>
<reference evidence="2 3" key="1">
    <citation type="journal article" date="2018" name="Front. Microbiol.">
        <title>Genome-Wide Analysis of Corynespora cassiicola Leaf Fall Disease Putative Effectors.</title>
        <authorList>
            <person name="Lopez D."/>
            <person name="Ribeiro S."/>
            <person name="Label P."/>
            <person name="Fumanal B."/>
            <person name="Venisse J.S."/>
            <person name="Kohler A."/>
            <person name="de Oliveira R.R."/>
            <person name="Labutti K."/>
            <person name="Lipzen A."/>
            <person name="Lail K."/>
            <person name="Bauer D."/>
            <person name="Ohm R.A."/>
            <person name="Barry K.W."/>
            <person name="Spatafora J."/>
            <person name="Grigoriev I.V."/>
            <person name="Martin F.M."/>
            <person name="Pujade-Renaud V."/>
        </authorList>
    </citation>
    <scope>NUCLEOTIDE SEQUENCE [LARGE SCALE GENOMIC DNA]</scope>
    <source>
        <strain evidence="2 3">Philippines</strain>
    </source>
</reference>
<feature type="compositionally biased region" description="Basic and acidic residues" evidence="1">
    <location>
        <begin position="31"/>
        <end position="54"/>
    </location>
</feature>
<organism evidence="2 3">
    <name type="scientific">Corynespora cassiicola Philippines</name>
    <dbReference type="NCBI Taxonomy" id="1448308"/>
    <lineage>
        <taxon>Eukaryota</taxon>
        <taxon>Fungi</taxon>
        <taxon>Dikarya</taxon>
        <taxon>Ascomycota</taxon>
        <taxon>Pezizomycotina</taxon>
        <taxon>Dothideomycetes</taxon>
        <taxon>Pleosporomycetidae</taxon>
        <taxon>Pleosporales</taxon>
        <taxon>Corynesporascaceae</taxon>
        <taxon>Corynespora</taxon>
    </lineage>
</organism>
<dbReference type="InterPro" id="IPR046347">
    <property type="entry name" value="bZIP_sf"/>
</dbReference>
<keyword evidence="3" id="KW-1185">Reference proteome</keyword>
<proteinExistence type="predicted"/>
<sequence length="484" mass="54402">MANRRASDSAPPANPIAPVIKRKRRASCLGEQERRERKRAIDREAQRSLREKTKTHIAELERTIQILRDQDRNGATASLLSEIDGLRAENERLRDVIDSVKSVVGSEIFPRASVGAAGNGAGGSASPPATSGGQNSPNSRTDSTSIPKGDQKPALPSPPEHTQLQIPHAFEFNNHHLPSNSRTVDLDGMTVMTDLTTDPSLNGLPITLESVTELPESDSLLDVPESPATASFAPYMAEIFGPSWRCPSPIVLHIDSPPPATINNSNAMCPLWKKSNELFGKVFNFRPGTAALNTDMVEAGLLYLGIKQGWASFNEWMQSPALKILKEVDELLFSGLPKTERLATSYKSFKLLKYYLNATKEELEKVPDWLRPSPGQARTKHPIAIDFFAWPTLRERLVHKHGEIFQTQELSHSYSAYIKFDWPFSFEDAFFYDDSSQAFYPSPLFERYHRDLKYWTVADEFYRRHPEMRADIEGDRRRFCEVGS</sequence>